<evidence type="ECO:0000313" key="2">
    <source>
        <dbReference type="Proteomes" id="UP000199532"/>
    </source>
</evidence>
<dbReference type="Proteomes" id="UP000199532">
    <property type="component" value="Unassembled WGS sequence"/>
</dbReference>
<sequence>MKLIFKFLLSILVLILCTCTKDYNFISVSEKYIKDVTVAGAQEVTLNNDQNLIPVTLPETDTNDSIELRLNFMKVPQSK</sequence>
<evidence type="ECO:0000313" key="1">
    <source>
        <dbReference type="EMBL" id="SEI43309.1"/>
    </source>
</evidence>
<proteinExistence type="predicted"/>
<organism evidence="1 2">
    <name type="scientific">Dyadobacter koreensis</name>
    <dbReference type="NCBI Taxonomy" id="408657"/>
    <lineage>
        <taxon>Bacteria</taxon>
        <taxon>Pseudomonadati</taxon>
        <taxon>Bacteroidota</taxon>
        <taxon>Cytophagia</taxon>
        <taxon>Cytophagales</taxon>
        <taxon>Spirosomataceae</taxon>
        <taxon>Dyadobacter</taxon>
    </lineage>
</organism>
<dbReference type="AlphaFoldDB" id="A0A1H6QHU0"/>
<name>A0A1H6QHU0_9BACT</name>
<keyword evidence="2" id="KW-1185">Reference proteome</keyword>
<dbReference type="STRING" id="408657.SAMN04487995_0683"/>
<reference evidence="1 2" key="1">
    <citation type="submission" date="2016-10" db="EMBL/GenBank/DDBJ databases">
        <authorList>
            <person name="de Groot N.N."/>
        </authorList>
    </citation>
    <scope>NUCLEOTIDE SEQUENCE [LARGE SCALE GENOMIC DNA]</scope>
    <source>
        <strain evidence="1 2">DSM 19938</strain>
    </source>
</reference>
<dbReference type="EMBL" id="FNXY01000001">
    <property type="protein sequence ID" value="SEI43309.1"/>
    <property type="molecule type" value="Genomic_DNA"/>
</dbReference>
<gene>
    <name evidence="1" type="ORF">SAMN04487995_0683</name>
</gene>
<dbReference type="RefSeq" id="WP_090331916.1">
    <property type="nucleotide sequence ID" value="NZ_FNXY01000001.1"/>
</dbReference>
<accession>A0A1H6QHU0</accession>
<protein>
    <submittedName>
        <fullName evidence="1">Uncharacterized protein</fullName>
    </submittedName>
</protein>